<feature type="active site" description="Charge relay system" evidence="5">
    <location>
        <position position="585"/>
    </location>
</feature>
<gene>
    <name evidence="8" type="ORF">GCG54_00000471</name>
</gene>
<dbReference type="InterPro" id="IPR036852">
    <property type="entry name" value="Peptidase_S8/S53_dom_sf"/>
</dbReference>
<feature type="domain" description="DUF7580" evidence="7">
    <location>
        <begin position="169"/>
        <end position="510"/>
    </location>
</feature>
<keyword evidence="3 5" id="KW-0378">Hydrolase</keyword>
<comment type="similarity">
    <text evidence="1 5">Belongs to the peptidase S8 family.</text>
</comment>
<organism evidence="8 9">
    <name type="scientific">Colletotrichum gloeosporioides</name>
    <name type="common">Anthracnose fungus</name>
    <name type="synonym">Glomerella cingulata</name>
    <dbReference type="NCBI Taxonomy" id="474922"/>
    <lineage>
        <taxon>Eukaryota</taxon>
        <taxon>Fungi</taxon>
        <taxon>Dikarya</taxon>
        <taxon>Ascomycota</taxon>
        <taxon>Pezizomycotina</taxon>
        <taxon>Sordariomycetes</taxon>
        <taxon>Hypocreomycetidae</taxon>
        <taxon>Glomerellales</taxon>
        <taxon>Glomerellaceae</taxon>
        <taxon>Colletotrichum</taxon>
        <taxon>Colletotrichum gloeosporioides species complex</taxon>
    </lineage>
</organism>
<dbReference type="GeneID" id="69007643"/>
<dbReference type="InterPro" id="IPR051048">
    <property type="entry name" value="Peptidase_S8/S53_subtilisin"/>
</dbReference>
<evidence type="ECO:0000313" key="8">
    <source>
        <dbReference type="EMBL" id="KAF3810424.1"/>
    </source>
</evidence>
<reference evidence="8" key="2">
    <citation type="submission" date="2020-03" db="EMBL/GenBank/DDBJ databases">
        <authorList>
            <person name="Fu F.-F."/>
            <person name="Chen J."/>
        </authorList>
    </citation>
    <scope>NUCLEOTIDE SEQUENCE</scope>
    <source>
        <strain evidence="8">Lc1</strain>
    </source>
</reference>
<protein>
    <recommendedName>
        <fullName evidence="10">Peptidase S8/S53 domain-containing protein</fullName>
    </recommendedName>
</protein>
<dbReference type="RefSeq" id="XP_045269583.1">
    <property type="nucleotide sequence ID" value="XM_045400608.1"/>
</dbReference>
<keyword evidence="2 5" id="KW-0645">Protease</keyword>
<feature type="active site" description="Charge relay system" evidence="5">
    <location>
        <position position="779"/>
    </location>
</feature>
<feature type="domain" description="Peptidase S8/S53" evidence="6">
    <location>
        <begin position="579"/>
        <end position="794"/>
    </location>
</feature>
<proteinExistence type="inferred from homology"/>
<dbReference type="PROSITE" id="PS51892">
    <property type="entry name" value="SUBTILASE"/>
    <property type="match status" value="1"/>
</dbReference>
<reference evidence="8" key="1">
    <citation type="journal article" date="2020" name="Phytopathology">
        <title>Genome sequence and comparative analysis of Colletotrichum gloeosporioides isolated from Liriodendron leaves.</title>
        <authorList>
            <person name="Fu F.F."/>
            <person name="Hao Z."/>
            <person name="Wang P."/>
            <person name="Lu Y."/>
            <person name="Xue L.J."/>
            <person name="Wei G."/>
            <person name="Tian Y."/>
            <person name="Baishi H."/>
            <person name="Xu H."/>
            <person name="Shi J."/>
            <person name="Cheng T."/>
            <person name="Wang G."/>
            <person name="Yi Y."/>
            <person name="Chen J."/>
        </authorList>
    </citation>
    <scope>NUCLEOTIDE SEQUENCE</scope>
    <source>
        <strain evidence="8">Lc1</strain>
    </source>
</reference>
<dbReference type="InterPro" id="IPR000209">
    <property type="entry name" value="Peptidase_S8/S53_dom"/>
</dbReference>
<dbReference type="SUPFAM" id="SSF52743">
    <property type="entry name" value="Subtilisin-like"/>
    <property type="match status" value="1"/>
</dbReference>
<evidence type="ECO:0000313" key="9">
    <source>
        <dbReference type="Proteomes" id="UP000613401"/>
    </source>
</evidence>
<accession>A0A8H4FRF4</accession>
<dbReference type="GO" id="GO:0006508">
    <property type="term" value="P:proteolysis"/>
    <property type="evidence" value="ECO:0007669"/>
    <property type="project" value="UniProtKB-KW"/>
</dbReference>
<evidence type="ECO:0000256" key="1">
    <source>
        <dbReference type="ARBA" id="ARBA00011073"/>
    </source>
</evidence>
<dbReference type="Proteomes" id="UP000613401">
    <property type="component" value="Unassembled WGS sequence"/>
</dbReference>
<dbReference type="InterPro" id="IPR056002">
    <property type="entry name" value="DUF7580"/>
</dbReference>
<evidence type="ECO:0000256" key="3">
    <source>
        <dbReference type="ARBA" id="ARBA00022801"/>
    </source>
</evidence>
<evidence type="ECO:0000256" key="2">
    <source>
        <dbReference type="ARBA" id="ARBA00022670"/>
    </source>
</evidence>
<evidence type="ECO:0000259" key="6">
    <source>
        <dbReference type="Pfam" id="PF00082"/>
    </source>
</evidence>
<dbReference type="Pfam" id="PF00082">
    <property type="entry name" value="Peptidase_S8"/>
    <property type="match status" value="1"/>
</dbReference>
<dbReference type="PANTHER" id="PTHR43399">
    <property type="entry name" value="SUBTILISIN-RELATED"/>
    <property type="match status" value="1"/>
</dbReference>
<comment type="caution">
    <text evidence="8">The sequence shown here is derived from an EMBL/GenBank/DDBJ whole genome shotgun (WGS) entry which is preliminary data.</text>
</comment>
<dbReference type="EMBL" id="WVTB01000012">
    <property type="protein sequence ID" value="KAF3810424.1"/>
    <property type="molecule type" value="Genomic_DNA"/>
</dbReference>
<dbReference type="CDD" id="cd00306">
    <property type="entry name" value="Peptidases_S8_S53"/>
    <property type="match status" value="1"/>
</dbReference>
<name>A0A8H4FRF4_COLGL</name>
<dbReference type="PANTHER" id="PTHR43399:SF4">
    <property type="entry name" value="CELL WALL-ASSOCIATED PROTEASE"/>
    <property type="match status" value="1"/>
</dbReference>
<dbReference type="GO" id="GO:0004252">
    <property type="term" value="F:serine-type endopeptidase activity"/>
    <property type="evidence" value="ECO:0007669"/>
    <property type="project" value="UniProtKB-UniRule"/>
</dbReference>
<dbReference type="AlphaFoldDB" id="A0A8H4FRF4"/>
<evidence type="ECO:0008006" key="10">
    <source>
        <dbReference type="Google" id="ProtNLM"/>
    </source>
</evidence>
<evidence type="ECO:0000256" key="4">
    <source>
        <dbReference type="ARBA" id="ARBA00022825"/>
    </source>
</evidence>
<evidence type="ECO:0000259" key="7">
    <source>
        <dbReference type="Pfam" id="PF24476"/>
    </source>
</evidence>
<keyword evidence="9" id="KW-1185">Reference proteome</keyword>
<dbReference type="InterPro" id="IPR015500">
    <property type="entry name" value="Peptidase_S8_subtilisin-rel"/>
</dbReference>
<sequence length="862" mass="95958">MEFAIVIGIGERAETVDCHDFAKAALSRVSSTALNLALQRRSSVAGRLATELYIARQALGSIDSSKLQRRVPKLLSDLERICAWPKSSQNMAMIHALVNNRDQKVEIRVQRGILCYANSSQNVIDQYFHKLARFSKEALDEDDIRGATDKAESTVTTDEYPVHVNTELYTILKSHSLCTCIPGHAYSHARHHARLRLLDGISKVDESVAFDMLFSESPTTCHHWQDLQLRVPLRKKAAKAVKFDTKDSCQSAFSSPRKSDKKIKADKTMAVVKPDEFCNLVKARLGSRICCHIQDSELHRLYRGFPLVQKVDSGESLSLRHLLRIGRLSNRMKLILAYIVARSFWQYYDSPWMDSPWTSDSVHFLRELPSEEETYSRGALYASKPYLAVEFKELNGDFFEYCNAPSVIFPYPRLLSLCIILLEIGRGQSLPIKNSGSLVADLNERWHLAKQVTDANKSQNEFDYPHYRKAIVRCLNNSSWEQNSESIEEDVFTRKSVIHNVIVRPLEKLLGDLGFSENLHVMTPVDEVDGPSTVPDVPAPPPMPTISSDVDQSDRWLHKMKIINQCFQRKESSTFTQAPRIAILDTGYDSGSIFFSLAGRSRRVKGWKDFVESQEDPIDEEGHGTHTIATAMKAAPFASIYVARIAKDRGGLKNASQAIVKAIDWAANDARVDIVSMSFGFKNEDPSITDALRKALYDRHGNLIFFAAASNSGANGGEMFPANLDDVFSVRETDALGAFSDTNPPVDPDAPVVFGTLGRQVPSAWLSNVDGEVAKSGSSVATAVAAGIGALLMTITDIGVANHCLTVADSSKMRTKRGMYQVLKRMSRDMGNRCRYICPEGILVDGDAKKTWTAIADAFTRS</sequence>
<evidence type="ECO:0000256" key="5">
    <source>
        <dbReference type="PROSITE-ProRule" id="PRU01240"/>
    </source>
</evidence>
<dbReference type="Gene3D" id="3.40.50.200">
    <property type="entry name" value="Peptidase S8/S53 domain"/>
    <property type="match status" value="1"/>
</dbReference>
<feature type="active site" description="Charge relay system" evidence="5">
    <location>
        <position position="623"/>
    </location>
</feature>
<dbReference type="PRINTS" id="PR00723">
    <property type="entry name" value="SUBTILISIN"/>
</dbReference>
<keyword evidence="4 5" id="KW-0720">Serine protease</keyword>
<dbReference type="Pfam" id="PF24476">
    <property type="entry name" value="DUF7580"/>
    <property type="match status" value="1"/>
</dbReference>